<gene>
    <name evidence="1" type="ORF">ASUL_01635</name>
</gene>
<keyword evidence="2" id="KW-1185">Reference proteome</keyword>
<dbReference type="EMBL" id="ASRH01000001">
    <property type="protein sequence ID" value="EWG08314.1"/>
    <property type="molecule type" value="Genomic_DNA"/>
</dbReference>
<sequence length="64" mass="7554">MGYVYSYTFTYSQSTFIYSKINVEVISLNYFNFSVTNRTNGIWVYLPQGFSIKNISLYNFTISF</sequence>
<accession>W7L935</accession>
<evidence type="ECO:0000313" key="1">
    <source>
        <dbReference type="EMBL" id="EWG08314.1"/>
    </source>
</evidence>
<comment type="caution">
    <text evidence="1">The sequence shown here is derived from an EMBL/GenBank/DDBJ whole genome shotgun (WGS) entry which is preliminary data.</text>
</comment>
<proteinExistence type="predicted"/>
<dbReference type="AlphaFoldDB" id="W7L935"/>
<protein>
    <submittedName>
        <fullName evidence="1">Uncharacterized protein</fullName>
    </submittedName>
</protein>
<feature type="non-terminal residue" evidence="1">
    <location>
        <position position="64"/>
    </location>
</feature>
<organism evidence="1 2">
    <name type="scientific">Candidatus Aramenus sulfurataquae</name>
    <dbReference type="NCBI Taxonomy" id="1326980"/>
    <lineage>
        <taxon>Archaea</taxon>
        <taxon>Thermoproteota</taxon>
        <taxon>Thermoprotei</taxon>
        <taxon>Sulfolobales</taxon>
        <taxon>Sulfolobaceae</taxon>
        <taxon>Candidatus Aramenus</taxon>
    </lineage>
</organism>
<reference evidence="1 2" key="1">
    <citation type="journal article" date="2014" name="Genome Announc.">
        <title>Draft Genome Sequence of the Sulfolobales Archaeon AZ1, Obtained through Metagenomic Analysis of a Mexican Hot Spring.</title>
        <authorList>
            <person name="Servin-Garciduenas L.E."/>
            <person name="Martinez-Romero E."/>
        </authorList>
    </citation>
    <scope>NUCLEOTIDE SEQUENCE [LARGE SCALE GENOMIC DNA]</scope>
    <source>
        <strain evidence="1">AZ1-illumnia</strain>
    </source>
</reference>
<evidence type="ECO:0000313" key="2">
    <source>
        <dbReference type="Proteomes" id="UP000054284"/>
    </source>
</evidence>
<name>W7L935_9CREN</name>
<dbReference type="Proteomes" id="UP000054284">
    <property type="component" value="Unassembled WGS sequence"/>
</dbReference>